<evidence type="ECO:0000256" key="1">
    <source>
        <dbReference type="SAM" id="Coils"/>
    </source>
</evidence>
<accession>D3DFK9</accession>
<dbReference type="Gene3D" id="3.40.50.300">
    <property type="entry name" value="P-loop containing nucleotide triphosphate hydrolases"/>
    <property type="match status" value="1"/>
</dbReference>
<evidence type="ECO:0000313" key="3">
    <source>
        <dbReference type="EMBL" id="BAI68611.1"/>
    </source>
</evidence>
<dbReference type="InterPro" id="IPR001650">
    <property type="entry name" value="Helicase_C-like"/>
</dbReference>
<dbReference type="InterPro" id="IPR027417">
    <property type="entry name" value="P-loop_NTPase"/>
</dbReference>
<protein>
    <recommendedName>
        <fullName evidence="2">Helicase C-terminal domain-containing protein</fullName>
    </recommendedName>
</protein>
<organism evidence="3 4">
    <name type="scientific">Hydrogenobacter thermophilus (strain DSM 6534 / IAM 12695 / TK-6)</name>
    <dbReference type="NCBI Taxonomy" id="608538"/>
    <lineage>
        <taxon>Bacteria</taxon>
        <taxon>Pseudomonadati</taxon>
        <taxon>Aquificota</taxon>
        <taxon>Aquificia</taxon>
        <taxon>Aquificales</taxon>
        <taxon>Aquificaceae</taxon>
        <taxon>Hydrogenobacter</taxon>
    </lineage>
</organism>
<dbReference type="KEGG" id="hte:Hydth_0145"/>
<dbReference type="Pfam" id="PF00271">
    <property type="entry name" value="Helicase_C"/>
    <property type="match status" value="1"/>
</dbReference>
<dbReference type="KEGG" id="hth:HTH_0144"/>
<proteinExistence type="predicted"/>
<evidence type="ECO:0000313" key="4">
    <source>
        <dbReference type="Proteomes" id="UP000002574"/>
    </source>
</evidence>
<sequence>MANKFVQFLGFAFEGAFKLGFLKDRIEDYQQFKERQVFEKLKQEFIHEHFQELEYIWELLERNIPFDPKVEQPEELRELGLQDDHKTHLLFVFLVGYYEGYFYGLSFGDLELIKYTIGEESSQAGVYYNADLIFKSNKTLYVADFKLSGVRSQLTDIITKQITQQKVAIPFRNYGLPVNLALGELTFEGFLKSLTLLEDELLSLQEASPELKGFLQVVSYAVDYLHKEKPEDIKEVCLSLLYPLAEPFIARFYLRGEDLSQYREKIISLYDRIRRLELEYKQVESPSLARIERLREEIPKEIENLKQQIKVREKQETVLSPDSIYASREHVSKVLDRFFMDPDPVKAVCLFHSAGSGKTTQTRKKILQMEGKHIILYMATRKILLDREQKELRKLKDQYKIEIVYEKSAKKDNEWVRNIGDTYKDLPKDNAGILKKTVEKIRELTTKDHNFIWAFATQQAIVGTLYKDSTAEYLKELLSKRIINQYTFHFILDEFFGHNNGLFAIEEFFKILNYVKKEGGRVNLYLFDANGFAPPLLEKLLEEYKEFQVMPDATILCEYSSGNVFKERDIKVYVSAKHGYPSPRINLVKKFIFLSEEEVKLKKKPEDELINKKIAEYIEKTFKNYKEESTALVFVQNRGHIARLRELLEGKGFSSMVATANSKRSQREINEGNQDIILSTSAISRGIDLSRPHKPVNHIYTVIYDWGIEKNMVELIQAVSRARGDKKTESEPKTIHLIYLVYPTKNENIAYLEEDTIHKDLIRLLNEKINLREKIYLDDVITQIITQFIKTPEEKSKVLVPLGEQYKSVYIPNKISEIEGCLSFLNDILELEKDDEIKKNILILIEVLTEALYVSVVDISFDKEMEYYHPYILFNNQRVRFGFDNESRGRAKSLFYKVKEKLEEHNPEKTEDIEEIINSFLPVQESALPVLVPIYSIVLVKHFLKINELLGFTIDKRIGRGKAETLLGSEKPRTYCFNGEQDREYACIPLGEEYPYKEVLSGRFVKFPIEFIKYLLEERNGGDKG</sequence>
<name>D3DFK9_HYDTT</name>
<dbReference type="OrthoDB" id="5557210at2"/>
<feature type="domain" description="Helicase C-terminal" evidence="2">
    <location>
        <begin position="617"/>
        <end position="781"/>
    </location>
</feature>
<reference evidence="3 4" key="1">
    <citation type="journal article" date="2010" name="J. Bacteriol.">
        <title>Complete genome sequence of the thermophilic, obligately chemolithoautotrophic hydrogen-oxidizing bacterium Hydrogenobacter thermophilus TK-6.</title>
        <authorList>
            <person name="Arai H."/>
            <person name="Kanbe H."/>
            <person name="Ishii M."/>
            <person name="Igarashi Y."/>
        </authorList>
    </citation>
    <scope>NUCLEOTIDE SEQUENCE [LARGE SCALE GENOMIC DNA]</scope>
    <source>
        <strain evidence="4">DSM 6534 / IAM 12695 / TK-6 [Tokyo]</strain>
    </source>
</reference>
<keyword evidence="1" id="KW-0175">Coiled coil</keyword>
<keyword evidence="4" id="KW-1185">Reference proteome</keyword>
<dbReference type="AlphaFoldDB" id="D3DFK9"/>
<dbReference type="Proteomes" id="UP000002574">
    <property type="component" value="Chromosome"/>
</dbReference>
<dbReference type="PROSITE" id="PS51194">
    <property type="entry name" value="HELICASE_CTER"/>
    <property type="match status" value="1"/>
</dbReference>
<evidence type="ECO:0000259" key="2">
    <source>
        <dbReference type="PROSITE" id="PS51194"/>
    </source>
</evidence>
<feature type="coiled-coil region" evidence="1">
    <location>
        <begin position="259"/>
        <end position="308"/>
    </location>
</feature>
<dbReference type="eggNOG" id="COG0513">
    <property type="taxonomic scope" value="Bacteria"/>
</dbReference>
<dbReference type="RefSeq" id="WP_012962794.1">
    <property type="nucleotide sequence ID" value="NC_013799.1"/>
</dbReference>
<dbReference type="EMBL" id="AP011112">
    <property type="protein sequence ID" value="BAI68611.1"/>
    <property type="molecule type" value="Genomic_DNA"/>
</dbReference>
<gene>
    <name evidence="3" type="ordered locus">HTH_0144</name>
</gene>
<dbReference type="SUPFAM" id="SSF52540">
    <property type="entry name" value="P-loop containing nucleoside triphosphate hydrolases"/>
    <property type="match status" value="1"/>
</dbReference>
<dbReference type="STRING" id="608538.HTH_0144"/>